<accession>A0A0A9BQL0</accession>
<reference evidence="1" key="1">
    <citation type="submission" date="2014-09" db="EMBL/GenBank/DDBJ databases">
        <authorList>
            <person name="Magalhaes I.L.F."/>
            <person name="Oliveira U."/>
            <person name="Santos F.R."/>
            <person name="Vidigal T.H.D.A."/>
            <person name="Brescovit A.D."/>
            <person name="Santos A.J."/>
        </authorList>
    </citation>
    <scope>NUCLEOTIDE SEQUENCE</scope>
    <source>
        <tissue evidence="1">Shoot tissue taken approximately 20 cm above the soil surface</tissue>
    </source>
</reference>
<reference evidence="1" key="2">
    <citation type="journal article" date="2015" name="Data Brief">
        <title>Shoot transcriptome of the giant reed, Arundo donax.</title>
        <authorList>
            <person name="Barrero R.A."/>
            <person name="Guerrero F.D."/>
            <person name="Moolhuijzen P."/>
            <person name="Goolsby J.A."/>
            <person name="Tidwell J."/>
            <person name="Bellgard S.E."/>
            <person name="Bellgard M.I."/>
        </authorList>
    </citation>
    <scope>NUCLEOTIDE SEQUENCE</scope>
    <source>
        <tissue evidence="1">Shoot tissue taken approximately 20 cm above the soil surface</tissue>
    </source>
</reference>
<proteinExistence type="predicted"/>
<name>A0A0A9BQL0_ARUDO</name>
<dbReference type="AlphaFoldDB" id="A0A0A9BQL0"/>
<evidence type="ECO:0000313" key="1">
    <source>
        <dbReference type="EMBL" id="JAD61557.1"/>
    </source>
</evidence>
<sequence>MDTSAHCTASYLGHIKFCLLFLLLRSSFLHGGPFIKFLIY</sequence>
<protein>
    <submittedName>
        <fullName evidence="1">Uncharacterized protein</fullName>
    </submittedName>
</protein>
<organism evidence="1">
    <name type="scientific">Arundo donax</name>
    <name type="common">Giant reed</name>
    <name type="synonym">Donax arundinaceus</name>
    <dbReference type="NCBI Taxonomy" id="35708"/>
    <lineage>
        <taxon>Eukaryota</taxon>
        <taxon>Viridiplantae</taxon>
        <taxon>Streptophyta</taxon>
        <taxon>Embryophyta</taxon>
        <taxon>Tracheophyta</taxon>
        <taxon>Spermatophyta</taxon>
        <taxon>Magnoliopsida</taxon>
        <taxon>Liliopsida</taxon>
        <taxon>Poales</taxon>
        <taxon>Poaceae</taxon>
        <taxon>PACMAD clade</taxon>
        <taxon>Arundinoideae</taxon>
        <taxon>Arundineae</taxon>
        <taxon>Arundo</taxon>
    </lineage>
</organism>
<dbReference type="EMBL" id="GBRH01236338">
    <property type="protein sequence ID" value="JAD61557.1"/>
    <property type="molecule type" value="Transcribed_RNA"/>
</dbReference>